<dbReference type="PANTHER" id="PTHR40278">
    <property type="entry name" value="DNA UTILIZATION PROTEIN HOFN"/>
    <property type="match status" value="1"/>
</dbReference>
<sequence length="193" mass="22016">MAHVNLLPWRQHERLRARNRFLLIMGLTALAAALVIMLVHFVFMEVRYQQQSRNQYLQQHIALLDTQLAEIKRINDQKKSIEQRMALIQSLHEDRNTAVRLVNELATRTPQGLYIVSVEKRGSMLYIDGRSASNNRVAELLRELKRSPLFDQPLLQQVVADEDSSGQFDAFSLSTRIVPAMTPPTAAEVANGN</sequence>
<dbReference type="InterPro" id="IPR052534">
    <property type="entry name" value="Extracell_DNA_Util/SecSys_Comp"/>
</dbReference>
<name>A0A1Y6FVV3_9GAMM</name>
<evidence type="ECO:0000313" key="3">
    <source>
        <dbReference type="EMBL" id="SMQ79898.1"/>
    </source>
</evidence>
<protein>
    <submittedName>
        <fullName evidence="3">Type IV pilus assembly protein PilN</fullName>
    </submittedName>
</protein>
<dbReference type="Pfam" id="PF05137">
    <property type="entry name" value="PilN"/>
    <property type="match status" value="1"/>
</dbReference>
<proteinExistence type="predicted"/>
<dbReference type="GO" id="GO:0043107">
    <property type="term" value="P:type IV pilus-dependent motility"/>
    <property type="evidence" value="ECO:0007669"/>
    <property type="project" value="TreeGrafter"/>
</dbReference>
<dbReference type="RefSeq" id="WP_086434961.1">
    <property type="nucleotide sequence ID" value="NZ_FXWH01000002.1"/>
</dbReference>
<evidence type="ECO:0000256" key="1">
    <source>
        <dbReference type="SAM" id="Coils"/>
    </source>
</evidence>
<dbReference type="EMBL" id="FXWH01000002">
    <property type="protein sequence ID" value="SMQ79898.1"/>
    <property type="molecule type" value="Genomic_DNA"/>
</dbReference>
<keyword evidence="1" id="KW-0175">Coiled coil</keyword>
<reference evidence="4" key="1">
    <citation type="submission" date="2017-04" db="EMBL/GenBank/DDBJ databases">
        <authorList>
            <person name="Varghese N."/>
            <person name="Submissions S."/>
        </authorList>
    </citation>
    <scope>NUCLEOTIDE SEQUENCE [LARGE SCALE GENOMIC DNA]</scope>
</reference>
<dbReference type="OrthoDB" id="5296173at2"/>
<keyword evidence="4" id="KW-1185">Reference proteome</keyword>
<gene>
    <name evidence="3" type="ORF">SAMN06297229_1821</name>
</gene>
<feature type="transmembrane region" description="Helical" evidence="2">
    <location>
        <begin position="21"/>
        <end position="43"/>
    </location>
</feature>
<evidence type="ECO:0000256" key="2">
    <source>
        <dbReference type="SAM" id="Phobius"/>
    </source>
</evidence>
<evidence type="ECO:0000313" key="4">
    <source>
        <dbReference type="Proteomes" id="UP000194450"/>
    </source>
</evidence>
<dbReference type="AlphaFoldDB" id="A0A1Y6FVV3"/>
<organism evidence="3 4">
    <name type="scientific">Pseudidiomarina planktonica</name>
    <dbReference type="NCBI Taxonomy" id="1323738"/>
    <lineage>
        <taxon>Bacteria</taxon>
        <taxon>Pseudomonadati</taxon>
        <taxon>Pseudomonadota</taxon>
        <taxon>Gammaproteobacteria</taxon>
        <taxon>Alteromonadales</taxon>
        <taxon>Idiomarinaceae</taxon>
        <taxon>Pseudidiomarina</taxon>
    </lineage>
</organism>
<dbReference type="InterPro" id="IPR007813">
    <property type="entry name" value="PilN"/>
</dbReference>
<dbReference type="GO" id="GO:0043683">
    <property type="term" value="P:type IV pilus assembly"/>
    <property type="evidence" value="ECO:0007669"/>
    <property type="project" value="TreeGrafter"/>
</dbReference>
<accession>A0A1Y6FVV3</accession>
<feature type="coiled-coil region" evidence="1">
    <location>
        <begin position="64"/>
        <end position="91"/>
    </location>
</feature>
<keyword evidence="2" id="KW-0472">Membrane</keyword>
<keyword evidence="2" id="KW-1133">Transmembrane helix</keyword>
<dbReference type="PANTHER" id="PTHR40278:SF2">
    <property type="entry name" value="TYPE IV PILUS INNER MEMBRANE COMPONENT PILN"/>
    <property type="match status" value="1"/>
</dbReference>
<keyword evidence="2" id="KW-0812">Transmembrane</keyword>
<dbReference type="Proteomes" id="UP000194450">
    <property type="component" value="Unassembled WGS sequence"/>
</dbReference>